<keyword evidence="7 11" id="KW-0648">Protein biosynthesis</keyword>
<dbReference type="Gene3D" id="3.30.980.10">
    <property type="entry name" value="Threonyl-trna Synthetase, Chain A, domain 2"/>
    <property type="match status" value="1"/>
</dbReference>
<dbReference type="EMBL" id="FUKQ01000032">
    <property type="protein sequence ID" value="SJN32035.1"/>
    <property type="molecule type" value="Genomic_DNA"/>
</dbReference>
<feature type="binding site" evidence="11">
    <location>
        <position position="684"/>
    </location>
    <ligand>
        <name>Zn(2+)</name>
        <dbReference type="ChEBI" id="CHEBI:29105"/>
    </ligand>
</feature>
<dbReference type="SUPFAM" id="SSF55681">
    <property type="entry name" value="Class II aaRS and biotin synthetases"/>
    <property type="match status" value="1"/>
</dbReference>
<dbReference type="PANTHER" id="PTHR11777">
    <property type="entry name" value="ALANYL-TRNA SYNTHETASE"/>
    <property type="match status" value="1"/>
</dbReference>
<dbReference type="HAMAP" id="MF_00036_B">
    <property type="entry name" value="Ala_tRNA_synth_B"/>
    <property type="match status" value="1"/>
</dbReference>
<dbReference type="InterPro" id="IPR045864">
    <property type="entry name" value="aa-tRNA-synth_II/BPL/LPL"/>
</dbReference>
<name>A0A1R4JJS8_9ACTN</name>
<dbReference type="RefSeq" id="WP_094764610.1">
    <property type="nucleotide sequence ID" value="NZ_FUKQ01000032.1"/>
</dbReference>
<dbReference type="EC" id="6.1.1.7" evidence="11"/>
<dbReference type="GO" id="GO:0005524">
    <property type="term" value="F:ATP binding"/>
    <property type="evidence" value="ECO:0007669"/>
    <property type="project" value="UniProtKB-UniRule"/>
</dbReference>
<proteinExistence type="inferred from homology"/>
<dbReference type="FunFam" id="3.30.980.10:FF:000004">
    <property type="entry name" value="Alanine--tRNA ligase, cytoplasmic"/>
    <property type="match status" value="1"/>
</dbReference>
<dbReference type="InterPro" id="IPR009000">
    <property type="entry name" value="Transl_B-barrel_sf"/>
</dbReference>
<dbReference type="PANTHER" id="PTHR11777:SF9">
    <property type="entry name" value="ALANINE--TRNA LIGASE, CYTOPLASMIC"/>
    <property type="match status" value="1"/>
</dbReference>
<dbReference type="Gene3D" id="3.10.310.40">
    <property type="match status" value="1"/>
</dbReference>
<dbReference type="InterPro" id="IPR050058">
    <property type="entry name" value="Ala-tRNA_ligase"/>
</dbReference>
<dbReference type="Pfam" id="PF02272">
    <property type="entry name" value="DHHA1"/>
    <property type="match status" value="1"/>
</dbReference>
<dbReference type="AlphaFoldDB" id="A0A1R4JJS8"/>
<feature type="coiled-coil region" evidence="12">
    <location>
        <begin position="743"/>
        <end position="770"/>
    </location>
</feature>
<protein>
    <recommendedName>
        <fullName evidence="11">Alanine--tRNA ligase</fullName>
        <ecNumber evidence="11">6.1.1.7</ecNumber>
    </recommendedName>
    <alternativeName>
        <fullName evidence="11">Alanyl-tRNA synthetase</fullName>
        <shortName evidence="11">AlaRS</shortName>
    </alternativeName>
</protein>
<dbReference type="PRINTS" id="PR00980">
    <property type="entry name" value="TRNASYNTHALA"/>
</dbReference>
<dbReference type="NCBIfam" id="TIGR00344">
    <property type="entry name" value="alaS"/>
    <property type="match status" value="1"/>
</dbReference>
<evidence type="ECO:0000256" key="11">
    <source>
        <dbReference type="HAMAP-Rule" id="MF_00036"/>
    </source>
</evidence>
<feature type="binding site" evidence="11">
    <location>
        <position position="584"/>
    </location>
    <ligand>
        <name>Zn(2+)</name>
        <dbReference type="ChEBI" id="CHEBI:29105"/>
    </ligand>
</feature>
<keyword evidence="8 11" id="KW-0030">Aminoacyl-tRNA synthetase</keyword>
<gene>
    <name evidence="11" type="primary">alaS</name>
    <name evidence="14" type="ORF">FM114_07830</name>
</gene>
<keyword evidence="3 11" id="KW-0436">Ligase</keyword>
<dbReference type="InterPro" id="IPR018165">
    <property type="entry name" value="Ala-tRNA-synth_IIc_core"/>
</dbReference>
<dbReference type="Gene3D" id="2.40.30.130">
    <property type="match status" value="1"/>
</dbReference>
<accession>A0A1R4JJS8</accession>
<dbReference type="InterPro" id="IPR002318">
    <property type="entry name" value="Ala-tRNA-lgiase_IIc"/>
</dbReference>
<keyword evidence="12" id="KW-0175">Coiled coil</keyword>
<dbReference type="SUPFAM" id="SSF101353">
    <property type="entry name" value="Putative anticodon-binding domain of alanyl-tRNA synthetase (AlaRS)"/>
    <property type="match status" value="1"/>
</dbReference>
<keyword evidence="4 11" id="KW-0547">Nucleotide-binding</keyword>
<feature type="domain" description="Alanyl-transfer RNA synthetases family profile" evidence="13">
    <location>
        <begin position="1"/>
        <end position="727"/>
    </location>
</feature>
<dbReference type="STRING" id="1255658.FM114_07830"/>
<organism evidence="14 15">
    <name type="scientific">Luteococcus japonicus LSP_Lj1</name>
    <dbReference type="NCBI Taxonomy" id="1255658"/>
    <lineage>
        <taxon>Bacteria</taxon>
        <taxon>Bacillati</taxon>
        <taxon>Actinomycetota</taxon>
        <taxon>Actinomycetes</taxon>
        <taxon>Propionibacteriales</taxon>
        <taxon>Propionibacteriaceae</taxon>
        <taxon>Luteococcus</taxon>
    </lineage>
</organism>
<dbReference type="Pfam" id="PF01411">
    <property type="entry name" value="tRNA-synt_2c"/>
    <property type="match status" value="1"/>
</dbReference>
<comment type="similarity">
    <text evidence="1 11">Belongs to the class-II aminoacyl-tRNA synthetase family.</text>
</comment>
<dbReference type="SUPFAM" id="SSF55186">
    <property type="entry name" value="ThrRS/AlaRS common domain"/>
    <property type="match status" value="1"/>
</dbReference>
<evidence type="ECO:0000256" key="12">
    <source>
        <dbReference type="SAM" id="Coils"/>
    </source>
</evidence>
<dbReference type="InterPro" id="IPR018163">
    <property type="entry name" value="Thr/Ala-tRNA-synth_IIc_edit"/>
</dbReference>
<dbReference type="Pfam" id="PF07973">
    <property type="entry name" value="tRNA_SAD"/>
    <property type="match status" value="1"/>
</dbReference>
<reference evidence="14 15" key="1">
    <citation type="submission" date="2017-02" db="EMBL/GenBank/DDBJ databases">
        <authorList>
            <person name="Peterson S.W."/>
        </authorList>
    </citation>
    <scope>NUCLEOTIDE SEQUENCE [LARGE SCALE GENOMIC DNA]</scope>
    <source>
        <strain evidence="14 15">LSP_Lj1</strain>
    </source>
</reference>
<dbReference type="InterPro" id="IPR023033">
    <property type="entry name" value="Ala_tRNA_ligase_euk/bac"/>
</dbReference>
<dbReference type="OrthoDB" id="9803884at2"/>
<dbReference type="InterPro" id="IPR012947">
    <property type="entry name" value="tRNA_SAD"/>
</dbReference>
<dbReference type="Gene3D" id="3.30.54.20">
    <property type="match status" value="1"/>
</dbReference>
<dbReference type="Gene3D" id="6.10.250.550">
    <property type="match status" value="1"/>
</dbReference>
<feature type="binding site" evidence="11">
    <location>
        <position position="580"/>
    </location>
    <ligand>
        <name>Zn(2+)</name>
        <dbReference type="ChEBI" id="CHEBI:29105"/>
    </ligand>
</feature>
<dbReference type="SUPFAM" id="SSF50447">
    <property type="entry name" value="Translation proteins"/>
    <property type="match status" value="1"/>
</dbReference>
<comment type="cofactor">
    <cofactor evidence="11">
        <name>Zn(2+)</name>
        <dbReference type="ChEBI" id="CHEBI:29105"/>
    </cofactor>
    <text evidence="11">Binds 1 zinc ion per subunit.</text>
</comment>
<comment type="subcellular location">
    <subcellularLocation>
        <location evidence="11">Cytoplasm</location>
    </subcellularLocation>
</comment>
<dbReference type="InterPro" id="IPR003156">
    <property type="entry name" value="DHHA1_dom"/>
</dbReference>
<evidence type="ECO:0000256" key="3">
    <source>
        <dbReference type="ARBA" id="ARBA00022598"/>
    </source>
</evidence>
<evidence type="ECO:0000256" key="7">
    <source>
        <dbReference type="ARBA" id="ARBA00022917"/>
    </source>
</evidence>
<dbReference type="Proteomes" id="UP000188342">
    <property type="component" value="Unassembled WGS sequence"/>
</dbReference>
<sequence length="894" mass="96757">MKAAEIGRRYLDFFAGREHAVVPSASLLYNDPTLLFVNAGMVPFKPFFTGEEPAPWKRAVSNQKCVRTLDIEEVGKTTRHGTFFQMLGNFSFGDYFKKEAIQYAWELVTTEQHNGGFGFDPEKVWVTVLGPGFHPDYPEGDKEAIEYWLQAGIPREHIQGRSLKDNYWNMGVPGPGGPCSEIYIDRGAEFGKDGGPEADEDRFLEIWNLVFQQEDLSAVRAKDDFDIARQLPTQNIDTGAGLERISYLLQGKKNMYEIDEVFPVIELAAKMAGKAYGKDPEDDVRLRVVGDHVRSSLMLMTDGVTPGNEARGYVLRRLLRRSVRSMRLLGVTDPVLPELLTVSKGLMEVSYPDVADQWDRVLPVATNEEQAFRRTLTQGTQLFDLAVADVKGSGSPKLGGDKAFQLHDTFGFPIDLTLEMASEAGLDVDIEGFRSLMDEQRNRAKADAKAKKGGTVSHEAYRALREQGETPFLGYTELSLPTTLRGIIADGQVSDRAQAGQTVELVLAETPFYAESGGQDSDAGTIVVDGVSLDVLDVQRPVPGLVVHKVQVPEGVDFGAGSEAKAIVDAQYRLGACQAHTATHVLGAALRELVGPTATQAGSYNKPGYLRFDYSSQQSMGEAMRLEIEERCQQALRENLEFRASELPLAEARARGAQAMFGEKYPEIVRMVELGDGSWSRELCGGTHVASTAQIGMIDILSEQSIGSGARRFEALVSTDAFKHLAGERALVNGLTDILKTRPEQLTERVEKLVADLKAAEKQIANLKAKQLMAGIGDILATAHDVNGYTVLTQQVPGVGGNELRNLATELRGRLGDVASVVALIGGTDEKPVLIVATGQAARDKGAKAGALVRVAAEKLGGKGGGKDDMAQGGGTNGAAAPEALAALEAALQG</sequence>
<dbReference type="GO" id="GO:0008270">
    <property type="term" value="F:zinc ion binding"/>
    <property type="evidence" value="ECO:0007669"/>
    <property type="project" value="UniProtKB-UniRule"/>
</dbReference>
<evidence type="ECO:0000256" key="5">
    <source>
        <dbReference type="ARBA" id="ARBA00022840"/>
    </source>
</evidence>
<dbReference type="SMART" id="SM00863">
    <property type="entry name" value="tRNA_SAD"/>
    <property type="match status" value="1"/>
</dbReference>
<evidence type="ECO:0000256" key="9">
    <source>
        <dbReference type="ARBA" id="ARBA00024779"/>
    </source>
</evidence>
<keyword evidence="15" id="KW-1185">Reference proteome</keyword>
<keyword evidence="6 11" id="KW-0694">RNA-binding</keyword>
<feature type="binding site" evidence="11">
    <location>
        <position position="688"/>
    </location>
    <ligand>
        <name>Zn(2+)</name>
        <dbReference type="ChEBI" id="CHEBI:29105"/>
    </ligand>
</feature>
<dbReference type="Gene3D" id="3.30.930.10">
    <property type="entry name" value="Bira Bifunctional Protein, Domain 2"/>
    <property type="match status" value="1"/>
</dbReference>
<keyword evidence="5 11" id="KW-0067">ATP-binding</keyword>
<evidence type="ECO:0000313" key="15">
    <source>
        <dbReference type="Proteomes" id="UP000188342"/>
    </source>
</evidence>
<keyword evidence="11" id="KW-0963">Cytoplasm</keyword>
<evidence type="ECO:0000256" key="10">
    <source>
        <dbReference type="ARBA" id="ARBA00048300"/>
    </source>
</evidence>
<keyword evidence="11" id="KW-0479">Metal-binding</keyword>
<dbReference type="GO" id="GO:0005829">
    <property type="term" value="C:cytosol"/>
    <property type="evidence" value="ECO:0007669"/>
    <property type="project" value="TreeGrafter"/>
</dbReference>
<comment type="domain">
    <text evidence="11">Consists of three domains; the N-terminal catalytic domain, the editing domain and the C-terminal C-Ala domain. The editing domain removes incorrectly charged amino acids, while the C-Ala domain, along with tRNA(Ala), serves as a bridge to cooperatively bring together the editing and aminoacylation centers thus stimulating deacylation of misacylated tRNAs.</text>
</comment>
<dbReference type="GO" id="GO:0006419">
    <property type="term" value="P:alanyl-tRNA aminoacylation"/>
    <property type="evidence" value="ECO:0007669"/>
    <property type="project" value="UniProtKB-UniRule"/>
</dbReference>
<keyword evidence="11" id="KW-0862">Zinc</keyword>
<evidence type="ECO:0000256" key="6">
    <source>
        <dbReference type="ARBA" id="ARBA00022884"/>
    </source>
</evidence>
<dbReference type="GO" id="GO:0000049">
    <property type="term" value="F:tRNA binding"/>
    <property type="evidence" value="ECO:0007669"/>
    <property type="project" value="UniProtKB-KW"/>
</dbReference>
<evidence type="ECO:0000256" key="2">
    <source>
        <dbReference type="ARBA" id="ARBA00022555"/>
    </source>
</evidence>
<comment type="function">
    <text evidence="9 11">Catalyzes the attachment of alanine to tRNA(Ala) in a two-step reaction: alanine is first activated by ATP to form Ala-AMP and then transferred to the acceptor end of tRNA(Ala). Also edits incorrectly charged Ser-tRNA(Ala) and Gly-tRNA(Ala) via its editing domain.</text>
</comment>
<dbReference type="GO" id="GO:0002161">
    <property type="term" value="F:aminoacyl-tRNA deacylase activity"/>
    <property type="evidence" value="ECO:0007669"/>
    <property type="project" value="TreeGrafter"/>
</dbReference>
<evidence type="ECO:0000313" key="14">
    <source>
        <dbReference type="EMBL" id="SJN32035.1"/>
    </source>
</evidence>
<evidence type="ECO:0000259" key="13">
    <source>
        <dbReference type="PROSITE" id="PS50860"/>
    </source>
</evidence>
<dbReference type="GO" id="GO:0004813">
    <property type="term" value="F:alanine-tRNA ligase activity"/>
    <property type="evidence" value="ECO:0007669"/>
    <property type="project" value="UniProtKB-UniRule"/>
</dbReference>
<comment type="catalytic activity">
    <reaction evidence="10 11">
        <text>tRNA(Ala) + L-alanine + ATP = L-alanyl-tRNA(Ala) + AMP + diphosphate</text>
        <dbReference type="Rhea" id="RHEA:12540"/>
        <dbReference type="Rhea" id="RHEA-COMP:9657"/>
        <dbReference type="Rhea" id="RHEA-COMP:9923"/>
        <dbReference type="ChEBI" id="CHEBI:30616"/>
        <dbReference type="ChEBI" id="CHEBI:33019"/>
        <dbReference type="ChEBI" id="CHEBI:57972"/>
        <dbReference type="ChEBI" id="CHEBI:78442"/>
        <dbReference type="ChEBI" id="CHEBI:78497"/>
        <dbReference type="ChEBI" id="CHEBI:456215"/>
        <dbReference type="EC" id="6.1.1.7"/>
    </reaction>
</comment>
<dbReference type="FunFam" id="3.10.310.40:FF:000001">
    <property type="entry name" value="Alanine--tRNA ligase"/>
    <property type="match status" value="1"/>
</dbReference>
<dbReference type="CDD" id="cd00673">
    <property type="entry name" value="AlaRS_core"/>
    <property type="match status" value="1"/>
</dbReference>
<evidence type="ECO:0000256" key="4">
    <source>
        <dbReference type="ARBA" id="ARBA00022741"/>
    </source>
</evidence>
<evidence type="ECO:0000256" key="8">
    <source>
        <dbReference type="ARBA" id="ARBA00023146"/>
    </source>
</evidence>
<dbReference type="InterPro" id="IPR018162">
    <property type="entry name" value="Ala-tRNA-ligase_IIc_anticod-bd"/>
</dbReference>
<evidence type="ECO:0000256" key="1">
    <source>
        <dbReference type="ARBA" id="ARBA00008226"/>
    </source>
</evidence>
<dbReference type="PROSITE" id="PS50860">
    <property type="entry name" value="AA_TRNA_LIGASE_II_ALA"/>
    <property type="match status" value="1"/>
</dbReference>
<dbReference type="InterPro" id="IPR018164">
    <property type="entry name" value="Ala-tRNA-synth_IIc_N"/>
</dbReference>
<keyword evidence="2 11" id="KW-0820">tRNA-binding</keyword>